<keyword evidence="6" id="KW-1133">Transmembrane helix</keyword>
<dbReference type="InterPro" id="IPR018108">
    <property type="entry name" value="MCP_transmembrane"/>
</dbReference>
<reference evidence="11" key="1">
    <citation type="submission" date="2022-07" db="EMBL/GenBank/DDBJ databases">
        <title>Phylogenomic reconstructions and comparative analyses of Kickxellomycotina fungi.</title>
        <authorList>
            <person name="Reynolds N.K."/>
            <person name="Stajich J.E."/>
            <person name="Barry K."/>
            <person name="Grigoriev I.V."/>
            <person name="Crous P."/>
            <person name="Smith M.E."/>
        </authorList>
    </citation>
    <scope>NUCLEOTIDE SEQUENCE</scope>
    <source>
        <strain evidence="11">RSA 1196</strain>
    </source>
</reference>
<comment type="similarity">
    <text evidence="2 10">Belongs to the mitochondrial carrier (TC 2.A.29) family.</text>
</comment>
<keyword evidence="8 9" id="KW-0472">Membrane</keyword>
<evidence type="ECO:0000256" key="2">
    <source>
        <dbReference type="ARBA" id="ARBA00006375"/>
    </source>
</evidence>
<evidence type="ECO:0000313" key="12">
    <source>
        <dbReference type="Proteomes" id="UP001150925"/>
    </source>
</evidence>
<keyword evidence="7" id="KW-0496">Mitochondrion</keyword>
<dbReference type="EMBL" id="JANBPY010000419">
    <property type="protein sequence ID" value="KAJ1966957.1"/>
    <property type="molecule type" value="Genomic_DNA"/>
</dbReference>
<dbReference type="Pfam" id="PF00153">
    <property type="entry name" value="Mito_carr"/>
    <property type="match status" value="3"/>
</dbReference>
<dbReference type="Proteomes" id="UP001150925">
    <property type="component" value="Unassembled WGS sequence"/>
</dbReference>
<feature type="repeat" description="Solcar" evidence="9">
    <location>
        <begin position="110"/>
        <end position="197"/>
    </location>
</feature>
<evidence type="ECO:0000256" key="5">
    <source>
        <dbReference type="ARBA" id="ARBA00022737"/>
    </source>
</evidence>
<feature type="repeat" description="Solcar" evidence="9">
    <location>
        <begin position="210"/>
        <end position="296"/>
    </location>
</feature>
<evidence type="ECO:0000256" key="4">
    <source>
        <dbReference type="ARBA" id="ARBA00022692"/>
    </source>
</evidence>
<proteinExistence type="inferred from homology"/>
<evidence type="ECO:0000256" key="6">
    <source>
        <dbReference type="ARBA" id="ARBA00022989"/>
    </source>
</evidence>
<dbReference type="GO" id="GO:0031966">
    <property type="term" value="C:mitochondrial membrane"/>
    <property type="evidence" value="ECO:0007669"/>
    <property type="project" value="UniProtKB-SubCell"/>
</dbReference>
<dbReference type="AlphaFoldDB" id="A0A9W8AQM9"/>
<feature type="repeat" description="Solcar" evidence="9">
    <location>
        <begin position="9"/>
        <end position="100"/>
    </location>
</feature>
<dbReference type="FunFam" id="1.50.40.10:FF:000090">
    <property type="entry name" value="Folate transporter 1, chloroplastic"/>
    <property type="match status" value="1"/>
</dbReference>
<keyword evidence="5" id="KW-0677">Repeat</keyword>
<keyword evidence="3 10" id="KW-0813">Transport</keyword>
<evidence type="ECO:0000256" key="8">
    <source>
        <dbReference type="ARBA" id="ARBA00023136"/>
    </source>
</evidence>
<dbReference type="GO" id="GO:0015215">
    <property type="term" value="F:nucleotide transmembrane transporter activity"/>
    <property type="evidence" value="ECO:0007669"/>
    <property type="project" value="UniProtKB-ARBA"/>
</dbReference>
<dbReference type="PROSITE" id="PS50920">
    <property type="entry name" value="SOLCAR"/>
    <property type="match status" value="3"/>
</dbReference>
<comment type="subcellular location">
    <subcellularLocation>
        <location evidence="1">Mitochondrion membrane</location>
        <topology evidence="1">Multi-pass membrane protein</topology>
    </subcellularLocation>
</comment>
<dbReference type="InterPro" id="IPR044712">
    <property type="entry name" value="SLC25A32-like"/>
</dbReference>
<dbReference type="SUPFAM" id="SSF103506">
    <property type="entry name" value="Mitochondrial carrier"/>
    <property type="match status" value="1"/>
</dbReference>
<protein>
    <submittedName>
        <fullName evidence="11">Mitochondrial FAD carrier protein flx1</fullName>
    </submittedName>
</protein>
<evidence type="ECO:0000256" key="1">
    <source>
        <dbReference type="ARBA" id="ARBA00004225"/>
    </source>
</evidence>
<evidence type="ECO:0000256" key="9">
    <source>
        <dbReference type="PROSITE-ProRule" id="PRU00282"/>
    </source>
</evidence>
<evidence type="ECO:0000256" key="3">
    <source>
        <dbReference type="ARBA" id="ARBA00022448"/>
    </source>
</evidence>
<accession>A0A9W8AQM9</accession>
<evidence type="ECO:0000256" key="10">
    <source>
        <dbReference type="RuleBase" id="RU000488"/>
    </source>
</evidence>
<keyword evidence="4 9" id="KW-0812">Transmembrane</keyword>
<organism evidence="11 12">
    <name type="scientific">Dispira parvispora</name>
    <dbReference type="NCBI Taxonomy" id="1520584"/>
    <lineage>
        <taxon>Eukaryota</taxon>
        <taxon>Fungi</taxon>
        <taxon>Fungi incertae sedis</taxon>
        <taxon>Zoopagomycota</taxon>
        <taxon>Kickxellomycotina</taxon>
        <taxon>Dimargaritomycetes</taxon>
        <taxon>Dimargaritales</taxon>
        <taxon>Dimargaritaceae</taxon>
        <taxon>Dispira</taxon>
    </lineage>
</organism>
<dbReference type="PANTHER" id="PTHR45683">
    <property type="entry name" value="MITOCHONDRIAL NICOTINAMIDE ADENINE DINUCLEOTIDE TRANSPORTER 1-RELATED-RELATED"/>
    <property type="match status" value="1"/>
</dbReference>
<dbReference type="InterPro" id="IPR023395">
    <property type="entry name" value="MCP_dom_sf"/>
</dbReference>
<keyword evidence="12" id="KW-1185">Reference proteome</keyword>
<gene>
    <name evidence="11" type="primary">FLX1</name>
    <name evidence="11" type="ORF">IWQ62_002145</name>
</gene>
<dbReference type="PRINTS" id="PR00926">
    <property type="entry name" value="MITOCARRIER"/>
</dbReference>
<comment type="caution">
    <text evidence="11">The sequence shown here is derived from an EMBL/GenBank/DDBJ whole genome shotgun (WGS) entry which is preliminary data.</text>
</comment>
<dbReference type="OrthoDB" id="428293at2759"/>
<dbReference type="InterPro" id="IPR002067">
    <property type="entry name" value="MCP"/>
</dbReference>
<dbReference type="Gene3D" id="1.50.40.10">
    <property type="entry name" value="Mitochondrial carrier domain"/>
    <property type="match status" value="1"/>
</dbReference>
<evidence type="ECO:0000256" key="7">
    <source>
        <dbReference type="ARBA" id="ARBA00023128"/>
    </source>
</evidence>
<sequence length="302" mass="33483">MSAPSYFGHASVDHAVAGMGAATVSTLTLQPLDLVKTRLQVDDTSTSRGSKMAGRSLRTCLSITQQDGLRGFYRGMSPNLAGNVASWGLYFFWYNSIKQYKARETGQTVLSPTQHLVAAAEAGALTQLCTNPLWVVKTRMFTTSSHSRQAYRGLWHGLTSIYRHEGIRGLYKGLVPGLIGVSHGALQFMAYEEMKKWQLFNRSPGNDKSLGPMEYMVMAAGSKIFAAVTTYPYQVLRTRLQSQATTVVYHGVWDAIRKIYHNESLLGFYKGLGPNIVRVLPGTCITFVVYESLSQYFRDHAA</sequence>
<name>A0A9W8AQM9_9FUNG</name>
<evidence type="ECO:0000313" key="11">
    <source>
        <dbReference type="EMBL" id="KAJ1966957.1"/>
    </source>
</evidence>